<feature type="coiled-coil region" evidence="5">
    <location>
        <begin position="399"/>
        <end position="472"/>
    </location>
</feature>
<dbReference type="InterPro" id="IPR019787">
    <property type="entry name" value="Znf_PHD-finger"/>
</dbReference>
<evidence type="ECO:0000256" key="4">
    <source>
        <dbReference type="PROSITE-ProRule" id="PRU00146"/>
    </source>
</evidence>
<organism evidence="8 9">
    <name type="scientific">Aedes albopictus</name>
    <name type="common">Asian tiger mosquito</name>
    <name type="synonym">Stegomyia albopicta</name>
    <dbReference type="NCBI Taxonomy" id="7160"/>
    <lineage>
        <taxon>Eukaryota</taxon>
        <taxon>Metazoa</taxon>
        <taxon>Ecdysozoa</taxon>
        <taxon>Arthropoda</taxon>
        <taxon>Hexapoda</taxon>
        <taxon>Insecta</taxon>
        <taxon>Pterygota</taxon>
        <taxon>Neoptera</taxon>
        <taxon>Endopterygota</taxon>
        <taxon>Diptera</taxon>
        <taxon>Nematocera</taxon>
        <taxon>Culicoidea</taxon>
        <taxon>Culicidae</taxon>
        <taxon>Culicinae</taxon>
        <taxon>Aedini</taxon>
        <taxon>Aedes</taxon>
        <taxon>Stegomyia</taxon>
    </lineage>
</organism>
<dbReference type="PROSITE" id="PS01359">
    <property type="entry name" value="ZF_PHD_1"/>
    <property type="match status" value="1"/>
</dbReference>
<dbReference type="GeneID" id="134287881"/>
<feature type="compositionally biased region" description="Polar residues" evidence="6">
    <location>
        <begin position="208"/>
        <end position="225"/>
    </location>
</feature>
<dbReference type="PROSITE" id="PS50016">
    <property type="entry name" value="ZF_PHD_2"/>
    <property type="match status" value="1"/>
</dbReference>
<accession>A0ABM1ZKF8</accession>
<dbReference type="EnsemblMetazoa" id="AALFPA23_019348.R28459">
    <property type="protein sequence ID" value="AALFPA23_019348.P28459"/>
    <property type="gene ID" value="AALFPA23_019348"/>
</dbReference>
<sequence>MLQVNDNLNPYDADMTSHQSSDESFIPSMLDSDGGELRDCRECDRPNNSERYMVQCQNCSRWYHFSCANVDAATVRSTSFVCKQCAPGGGLNASEPSPSSISSSSSTRRARVELELKRLDEERKLLEDLSRERIEKERALNERELQEKLERERQFIAQRHELLTQNDGEESGSVRSMRSQRSAKRTEDWVRQTGAAENSGNVVEPMPMSTSVSTGNLGDSQVVHPSSTPLKHVAAVVSPIIGDNRAGAGFEVKSIPRTLGSITIEDESEESLKGAVGADEDERDELPLVNLQPYEDLLKVEEVVPAGANTGVIPKINRFSTHYKRWSVETGELRKQNALQLQQQSEAERRVIQNLQEMHRLDIDTRRRREVDLVNRINSLQLQHDAELKLVRDSEVNLRKQQNRERVELKSRIETLEQQLIEEKEQMRTSEVDLRNQLEQRKRECEALRLQVAELENELQCLRGIEEQLQSQITASRQREHEAIRVRNEVEKQYWDLHEEVQQIINRSEDQSADGACSPPLPPPPASWFEPINAPNIASVNHYDVNPSSSSTRSNLFYRKRIC</sequence>
<dbReference type="Pfam" id="PF00628">
    <property type="entry name" value="PHD"/>
    <property type="match status" value="1"/>
</dbReference>
<feature type="domain" description="PHD-type" evidence="7">
    <location>
        <begin position="37"/>
        <end position="88"/>
    </location>
</feature>
<dbReference type="RefSeq" id="XP_062707003.1">
    <property type="nucleotide sequence ID" value="XM_062851019.1"/>
</dbReference>
<dbReference type="RefSeq" id="XP_062707002.1">
    <property type="nucleotide sequence ID" value="XM_062851018.1"/>
</dbReference>
<dbReference type="Gene3D" id="3.30.40.10">
    <property type="entry name" value="Zinc/RING finger domain, C3HC4 (zinc finger)"/>
    <property type="match status" value="1"/>
</dbReference>
<keyword evidence="5" id="KW-0175">Coiled coil</keyword>
<dbReference type="EnsemblMetazoa" id="AALFPA23_019348.R28458">
    <property type="protein sequence ID" value="AALFPA23_019348.P28458"/>
    <property type="gene ID" value="AALFPA23_019348"/>
</dbReference>
<evidence type="ECO:0000256" key="2">
    <source>
        <dbReference type="ARBA" id="ARBA00022771"/>
    </source>
</evidence>
<evidence type="ECO:0000259" key="7">
    <source>
        <dbReference type="PROSITE" id="PS50016"/>
    </source>
</evidence>
<feature type="compositionally biased region" description="Low complexity" evidence="6">
    <location>
        <begin position="94"/>
        <end position="106"/>
    </location>
</feature>
<protein>
    <recommendedName>
        <fullName evidence="7">PHD-type domain-containing protein</fullName>
    </recommendedName>
</protein>
<evidence type="ECO:0000313" key="9">
    <source>
        <dbReference type="Proteomes" id="UP000069940"/>
    </source>
</evidence>
<dbReference type="InterPro" id="IPR011011">
    <property type="entry name" value="Znf_FYVE_PHD"/>
</dbReference>
<dbReference type="SMART" id="SM00249">
    <property type="entry name" value="PHD"/>
    <property type="match status" value="1"/>
</dbReference>
<keyword evidence="3" id="KW-0862">Zinc</keyword>
<feature type="region of interest" description="Disordered" evidence="6">
    <location>
        <begin position="1"/>
        <end position="25"/>
    </location>
</feature>
<dbReference type="InterPro" id="IPR019786">
    <property type="entry name" value="Zinc_finger_PHD-type_CS"/>
</dbReference>
<reference evidence="9" key="1">
    <citation type="journal article" date="2015" name="Proc. Natl. Acad. Sci. U.S.A.">
        <title>Genome sequence of the Asian Tiger mosquito, Aedes albopictus, reveals insights into its biology, genetics, and evolution.</title>
        <authorList>
            <person name="Chen X.G."/>
            <person name="Jiang X."/>
            <person name="Gu J."/>
            <person name="Xu M."/>
            <person name="Wu Y."/>
            <person name="Deng Y."/>
            <person name="Zhang C."/>
            <person name="Bonizzoni M."/>
            <person name="Dermauw W."/>
            <person name="Vontas J."/>
            <person name="Armbruster P."/>
            <person name="Huang X."/>
            <person name="Yang Y."/>
            <person name="Zhang H."/>
            <person name="He W."/>
            <person name="Peng H."/>
            <person name="Liu Y."/>
            <person name="Wu K."/>
            <person name="Chen J."/>
            <person name="Lirakis M."/>
            <person name="Topalis P."/>
            <person name="Van Leeuwen T."/>
            <person name="Hall A.B."/>
            <person name="Jiang X."/>
            <person name="Thorpe C."/>
            <person name="Mueller R.L."/>
            <person name="Sun C."/>
            <person name="Waterhouse R.M."/>
            <person name="Yan G."/>
            <person name="Tu Z.J."/>
            <person name="Fang X."/>
            <person name="James A.A."/>
        </authorList>
    </citation>
    <scope>NUCLEOTIDE SEQUENCE [LARGE SCALE GENOMIC DNA]</scope>
    <source>
        <strain evidence="9">Foshan</strain>
    </source>
</reference>
<evidence type="ECO:0000313" key="8">
    <source>
        <dbReference type="EnsemblMetazoa" id="AALFPA23_019348.P28459"/>
    </source>
</evidence>
<keyword evidence="9" id="KW-1185">Reference proteome</keyword>
<keyword evidence="2 4" id="KW-0863">Zinc-finger</keyword>
<evidence type="ECO:0000256" key="6">
    <source>
        <dbReference type="SAM" id="MobiDB-lite"/>
    </source>
</evidence>
<keyword evidence="1" id="KW-0479">Metal-binding</keyword>
<dbReference type="InterPro" id="IPR013083">
    <property type="entry name" value="Znf_RING/FYVE/PHD"/>
</dbReference>
<dbReference type="Proteomes" id="UP000069940">
    <property type="component" value="Unassembled WGS sequence"/>
</dbReference>
<reference evidence="8" key="2">
    <citation type="submission" date="2025-05" db="UniProtKB">
        <authorList>
            <consortium name="EnsemblMetazoa"/>
        </authorList>
    </citation>
    <scope>IDENTIFICATION</scope>
    <source>
        <strain evidence="8">Foshan</strain>
    </source>
</reference>
<evidence type="ECO:0000256" key="1">
    <source>
        <dbReference type="ARBA" id="ARBA00022723"/>
    </source>
</evidence>
<evidence type="ECO:0000256" key="5">
    <source>
        <dbReference type="SAM" id="Coils"/>
    </source>
</evidence>
<dbReference type="InterPro" id="IPR001965">
    <property type="entry name" value="Znf_PHD"/>
</dbReference>
<dbReference type="SUPFAM" id="SSF57903">
    <property type="entry name" value="FYVE/PHD zinc finger"/>
    <property type="match status" value="1"/>
</dbReference>
<evidence type="ECO:0000256" key="3">
    <source>
        <dbReference type="ARBA" id="ARBA00022833"/>
    </source>
</evidence>
<proteinExistence type="predicted"/>
<feature type="region of interest" description="Disordered" evidence="6">
    <location>
        <begin position="164"/>
        <end position="225"/>
    </location>
</feature>
<name>A0ABM1ZKF8_AEDAL</name>
<dbReference type="CDD" id="cd15489">
    <property type="entry name" value="PHD_SF"/>
    <property type="match status" value="1"/>
</dbReference>
<feature type="region of interest" description="Disordered" evidence="6">
    <location>
        <begin position="88"/>
        <end position="110"/>
    </location>
</feature>
<feature type="region of interest" description="Disordered" evidence="6">
    <location>
        <begin position="509"/>
        <end position="530"/>
    </location>
</feature>